<evidence type="ECO:0000313" key="1">
    <source>
        <dbReference type="EMBL" id="MEQ2289132.1"/>
    </source>
</evidence>
<evidence type="ECO:0000313" key="2">
    <source>
        <dbReference type="Proteomes" id="UP001469553"/>
    </source>
</evidence>
<reference evidence="1 2" key="1">
    <citation type="submission" date="2021-06" db="EMBL/GenBank/DDBJ databases">
        <authorList>
            <person name="Palmer J.M."/>
        </authorList>
    </citation>
    <scope>NUCLEOTIDE SEQUENCE [LARGE SCALE GENOMIC DNA]</scope>
    <source>
        <strain evidence="1 2">AS_MEX2019</strain>
        <tissue evidence="1">Muscle</tissue>
    </source>
</reference>
<name>A0ABV0Y5X7_9TELE</name>
<dbReference type="Proteomes" id="UP001469553">
    <property type="component" value="Unassembled WGS sequence"/>
</dbReference>
<dbReference type="EMBL" id="JAHRIP010022290">
    <property type="protein sequence ID" value="MEQ2289132.1"/>
    <property type="molecule type" value="Genomic_DNA"/>
</dbReference>
<sequence>MVAKLQLEDPSLPELNNCCNMVNVTIRRNIVEKIVLPGCSFKSDTTCSCGVSGAHDGCTINPAEKCCNVTSSNNTGMRRMKHPERLLQTSGVRFCQKTPVVGKLFTLTVVSYVLLLLG</sequence>
<gene>
    <name evidence="1" type="ORF">AMECASPLE_029885</name>
</gene>
<organism evidence="1 2">
    <name type="scientific">Ameca splendens</name>
    <dbReference type="NCBI Taxonomy" id="208324"/>
    <lineage>
        <taxon>Eukaryota</taxon>
        <taxon>Metazoa</taxon>
        <taxon>Chordata</taxon>
        <taxon>Craniata</taxon>
        <taxon>Vertebrata</taxon>
        <taxon>Euteleostomi</taxon>
        <taxon>Actinopterygii</taxon>
        <taxon>Neopterygii</taxon>
        <taxon>Teleostei</taxon>
        <taxon>Neoteleostei</taxon>
        <taxon>Acanthomorphata</taxon>
        <taxon>Ovalentaria</taxon>
        <taxon>Atherinomorphae</taxon>
        <taxon>Cyprinodontiformes</taxon>
        <taxon>Goodeidae</taxon>
        <taxon>Ameca</taxon>
    </lineage>
</organism>
<accession>A0ABV0Y5X7</accession>
<protein>
    <submittedName>
        <fullName evidence="1">Uncharacterized protein</fullName>
    </submittedName>
</protein>
<proteinExistence type="predicted"/>
<comment type="caution">
    <text evidence="1">The sequence shown here is derived from an EMBL/GenBank/DDBJ whole genome shotgun (WGS) entry which is preliminary data.</text>
</comment>
<keyword evidence="2" id="KW-1185">Reference proteome</keyword>